<feature type="compositionally biased region" description="Basic and acidic residues" evidence="1">
    <location>
        <begin position="101"/>
        <end position="113"/>
    </location>
</feature>
<organism evidence="2 3">
    <name type="scientific">Crucibulum laeve</name>
    <dbReference type="NCBI Taxonomy" id="68775"/>
    <lineage>
        <taxon>Eukaryota</taxon>
        <taxon>Fungi</taxon>
        <taxon>Dikarya</taxon>
        <taxon>Basidiomycota</taxon>
        <taxon>Agaricomycotina</taxon>
        <taxon>Agaricomycetes</taxon>
        <taxon>Agaricomycetidae</taxon>
        <taxon>Agaricales</taxon>
        <taxon>Agaricineae</taxon>
        <taxon>Nidulariaceae</taxon>
        <taxon>Crucibulum</taxon>
    </lineage>
</organism>
<protein>
    <submittedName>
        <fullName evidence="2">Uncharacterized protein</fullName>
    </submittedName>
</protein>
<accession>A0A5C3LIT8</accession>
<dbReference type="STRING" id="68775.A0A5C3LIT8"/>
<name>A0A5C3LIT8_9AGAR</name>
<feature type="compositionally biased region" description="Polar residues" evidence="1">
    <location>
        <begin position="933"/>
        <end position="944"/>
    </location>
</feature>
<feature type="compositionally biased region" description="Pro residues" evidence="1">
    <location>
        <begin position="755"/>
        <end position="766"/>
    </location>
</feature>
<evidence type="ECO:0000256" key="1">
    <source>
        <dbReference type="SAM" id="MobiDB-lite"/>
    </source>
</evidence>
<dbReference type="OrthoDB" id="2422840at2759"/>
<dbReference type="EMBL" id="ML213686">
    <property type="protein sequence ID" value="TFK32113.1"/>
    <property type="molecule type" value="Genomic_DNA"/>
</dbReference>
<evidence type="ECO:0000313" key="2">
    <source>
        <dbReference type="EMBL" id="TFK32113.1"/>
    </source>
</evidence>
<feature type="region of interest" description="Disordered" evidence="1">
    <location>
        <begin position="98"/>
        <end position="120"/>
    </location>
</feature>
<reference evidence="2 3" key="1">
    <citation type="journal article" date="2019" name="Nat. Ecol. Evol.">
        <title>Megaphylogeny resolves global patterns of mushroom evolution.</title>
        <authorList>
            <person name="Varga T."/>
            <person name="Krizsan K."/>
            <person name="Foldi C."/>
            <person name="Dima B."/>
            <person name="Sanchez-Garcia M."/>
            <person name="Sanchez-Ramirez S."/>
            <person name="Szollosi G.J."/>
            <person name="Szarkandi J.G."/>
            <person name="Papp V."/>
            <person name="Albert L."/>
            <person name="Andreopoulos W."/>
            <person name="Angelini C."/>
            <person name="Antonin V."/>
            <person name="Barry K.W."/>
            <person name="Bougher N.L."/>
            <person name="Buchanan P."/>
            <person name="Buyck B."/>
            <person name="Bense V."/>
            <person name="Catcheside P."/>
            <person name="Chovatia M."/>
            <person name="Cooper J."/>
            <person name="Damon W."/>
            <person name="Desjardin D."/>
            <person name="Finy P."/>
            <person name="Geml J."/>
            <person name="Haridas S."/>
            <person name="Hughes K."/>
            <person name="Justo A."/>
            <person name="Karasinski D."/>
            <person name="Kautmanova I."/>
            <person name="Kiss B."/>
            <person name="Kocsube S."/>
            <person name="Kotiranta H."/>
            <person name="LaButti K.M."/>
            <person name="Lechner B.E."/>
            <person name="Liimatainen K."/>
            <person name="Lipzen A."/>
            <person name="Lukacs Z."/>
            <person name="Mihaltcheva S."/>
            <person name="Morgado L.N."/>
            <person name="Niskanen T."/>
            <person name="Noordeloos M.E."/>
            <person name="Ohm R.A."/>
            <person name="Ortiz-Santana B."/>
            <person name="Ovrebo C."/>
            <person name="Racz N."/>
            <person name="Riley R."/>
            <person name="Savchenko A."/>
            <person name="Shiryaev A."/>
            <person name="Soop K."/>
            <person name="Spirin V."/>
            <person name="Szebenyi C."/>
            <person name="Tomsovsky M."/>
            <person name="Tulloss R.E."/>
            <person name="Uehling J."/>
            <person name="Grigoriev I.V."/>
            <person name="Vagvolgyi C."/>
            <person name="Papp T."/>
            <person name="Martin F.M."/>
            <person name="Miettinen O."/>
            <person name="Hibbett D.S."/>
            <person name="Nagy L.G."/>
        </authorList>
    </citation>
    <scope>NUCLEOTIDE SEQUENCE [LARGE SCALE GENOMIC DNA]</scope>
    <source>
        <strain evidence="2 3">CBS 166.37</strain>
    </source>
</reference>
<gene>
    <name evidence="2" type="ORF">BDQ12DRAFT_728943</name>
</gene>
<feature type="region of interest" description="Disordered" evidence="1">
    <location>
        <begin position="922"/>
        <end position="945"/>
    </location>
</feature>
<keyword evidence="3" id="KW-1185">Reference proteome</keyword>
<feature type="region of interest" description="Disordered" evidence="1">
    <location>
        <begin position="951"/>
        <end position="970"/>
    </location>
</feature>
<evidence type="ECO:0000313" key="3">
    <source>
        <dbReference type="Proteomes" id="UP000308652"/>
    </source>
</evidence>
<sequence>MFEDPQFRRHIRSLLYEYALTHLTTDYIQFTEDAVSELLSQSLAYIPTTDPTALVIPSEPFDVFSQNYRIAEIAAYEEKIQTSPEALAYLKDVLRSRPGKSRSEKAQNEDNDGHPTVITRPTSPVLTLKAQLMTPQLGLLMNSQTRPQPQTVRDLLLTARCYIKLHELPVEPAPEPEVSADQVLHLRFTLTAALAPSVKELIKMTFDMNKPRESYVPPLVRLRDQHELSQRKEDLAKERRVSEEEFIPIFPRARKPGNGCTVAGEVSVLKNMKSVRDLSHVVPQMESSADKEEETSNANMRIVDGWETIPASSPSPLPSLTSSQEEDQLDELFQYSSPNTEPLDVEIEESKIDVKMPRSRRIGGGAGRGEHILNGKSLKSFLVPLLPPSKLAGSFDANINVNEKQTKQGILPSLSPPELSIIGQAPSIQLSHRTKLNSSENDDMDADLDAELVNMYDASQNLHEPIMNEKLSLETTSGGDDGSIMMEVPNLPPPTEHPQNALVLPTQLANMLADTALVKGTRPKAAEHIPSACQFLRKAKGIRSLGLALSWITFKTDSKLPSHLEITGVASLLDVPESVKARSMHQTMVDRIQRAIAAAIGTGEELLDEKVTEKESRKWVMLDDDEGDRMVSQELFKLEIILTRRERQRLAGLCENAWEKQEPAPLISTETEANAQKLLHIDGQGDFQERPTKRARLDSSPLPSFHVLDDSGIGMPHYQQDYPVDCQFDDDVPSITYLSVELDPSTHMDEDKENIPPPFTSLPPPPDFVDLDYGAEDGYDLLIEEEDDIDMEDQLRDDDTLVLDGFNVDGYAAHVDNGERIYESRGSGYGEDGGYDQVIRDEDDIDMVDQLRDGDTVAPSGFNVDSYTTNVNEGVYDSRGCPFVWPFVWEPEGGYLYGTPPRNDISKQHETYPRAYQSPVHNINEDNWHQRRNTTSPGGRSRSLTGHIPELRRSQQENDADGWAQRPAEEQAQAAPPLLLVKPKIAQNYLGIAAFAQLCARTISTPVEGIEAHPAVMPTISSPATLPSESKICSAPNEIVNRNTLVLPPMPSPPASTHKYFTSFALLQKQALVRALSRDFAIELVERDALDGADLILDPCTSVIFVPLLSLPSECDRLLERVSYLSWTYDHLAVIFEAYPESLSLRPTRAHQAEPDVQINPYTPPTLKAIKKFRRDVDIAEAYGTKRPQCTVKVAFADEVRKAANYARLFGNMAEERWRSNDPGIADIIWGSREWIEEEGSEDEDNLASVDGLNNFSAMIILCEHTIQEFLDMSSESRLDTFGPFIGIEMMNVCNADLERRFLAIDSGDTAAESALC</sequence>
<feature type="region of interest" description="Disordered" evidence="1">
    <location>
        <begin position="747"/>
        <end position="766"/>
    </location>
</feature>
<proteinExistence type="predicted"/>
<dbReference type="Proteomes" id="UP000308652">
    <property type="component" value="Unassembled WGS sequence"/>
</dbReference>